<dbReference type="EMBL" id="JACGWN010000003">
    <property type="protein sequence ID" value="KAL0455510.1"/>
    <property type="molecule type" value="Genomic_DNA"/>
</dbReference>
<gene>
    <name evidence="2" type="ORF">Slati_0890200</name>
</gene>
<dbReference type="PANTHER" id="PTHR31286">
    <property type="entry name" value="GLYCINE-RICH CELL WALL STRUCTURAL PROTEIN 1.8-LIKE"/>
    <property type="match status" value="1"/>
</dbReference>
<name>A0AAW2XPK5_9LAMI</name>
<dbReference type="PANTHER" id="PTHR31286:SF180">
    <property type="entry name" value="OS10G0362600 PROTEIN"/>
    <property type="match status" value="1"/>
</dbReference>
<feature type="compositionally biased region" description="Basic and acidic residues" evidence="1">
    <location>
        <begin position="141"/>
        <end position="151"/>
    </location>
</feature>
<proteinExistence type="predicted"/>
<evidence type="ECO:0008006" key="3">
    <source>
        <dbReference type="Google" id="ProtNLM"/>
    </source>
</evidence>
<evidence type="ECO:0000256" key="1">
    <source>
        <dbReference type="SAM" id="MobiDB-lite"/>
    </source>
</evidence>
<dbReference type="AlphaFoldDB" id="A0AAW2XPK5"/>
<organism evidence="2">
    <name type="scientific">Sesamum latifolium</name>
    <dbReference type="NCBI Taxonomy" id="2727402"/>
    <lineage>
        <taxon>Eukaryota</taxon>
        <taxon>Viridiplantae</taxon>
        <taxon>Streptophyta</taxon>
        <taxon>Embryophyta</taxon>
        <taxon>Tracheophyta</taxon>
        <taxon>Spermatophyta</taxon>
        <taxon>Magnoliopsida</taxon>
        <taxon>eudicotyledons</taxon>
        <taxon>Gunneridae</taxon>
        <taxon>Pentapetalae</taxon>
        <taxon>asterids</taxon>
        <taxon>lamiids</taxon>
        <taxon>Lamiales</taxon>
        <taxon>Pedaliaceae</taxon>
        <taxon>Sesamum</taxon>
    </lineage>
</organism>
<protein>
    <recommendedName>
        <fullName evidence="3">DUF4283 domain-containing protein</fullName>
    </recommendedName>
</protein>
<sequence>MALRKHSHTQVPVWIKLSHLPVEYWTVDGLSTVASGIGRPLYPDVITKACTSLDFACVCVMLDYNSTLPKHIVVMSPREDGIDIPCRVDIEYDWIPSKCTTCCSLGHSTSVCPTNRKPSKPPVKVYVPKPLDIPAPPSSPTRKDEPNREVEPVSASKEPAALSPTAAKGNGHYCLQSIFCIEFF</sequence>
<reference evidence="2" key="1">
    <citation type="submission" date="2020-06" db="EMBL/GenBank/DDBJ databases">
        <authorList>
            <person name="Li T."/>
            <person name="Hu X."/>
            <person name="Zhang T."/>
            <person name="Song X."/>
            <person name="Zhang H."/>
            <person name="Dai N."/>
            <person name="Sheng W."/>
            <person name="Hou X."/>
            <person name="Wei L."/>
        </authorList>
    </citation>
    <scope>NUCLEOTIDE SEQUENCE</scope>
    <source>
        <strain evidence="2">KEN1</strain>
        <tissue evidence="2">Leaf</tissue>
    </source>
</reference>
<dbReference type="InterPro" id="IPR040256">
    <property type="entry name" value="At4g02000-like"/>
</dbReference>
<feature type="region of interest" description="Disordered" evidence="1">
    <location>
        <begin position="129"/>
        <end position="164"/>
    </location>
</feature>
<evidence type="ECO:0000313" key="2">
    <source>
        <dbReference type="EMBL" id="KAL0455510.1"/>
    </source>
</evidence>
<reference evidence="2" key="2">
    <citation type="journal article" date="2024" name="Plant">
        <title>Genomic evolution and insights into agronomic trait innovations of Sesamum species.</title>
        <authorList>
            <person name="Miao H."/>
            <person name="Wang L."/>
            <person name="Qu L."/>
            <person name="Liu H."/>
            <person name="Sun Y."/>
            <person name="Le M."/>
            <person name="Wang Q."/>
            <person name="Wei S."/>
            <person name="Zheng Y."/>
            <person name="Lin W."/>
            <person name="Duan Y."/>
            <person name="Cao H."/>
            <person name="Xiong S."/>
            <person name="Wang X."/>
            <person name="Wei L."/>
            <person name="Li C."/>
            <person name="Ma Q."/>
            <person name="Ju M."/>
            <person name="Zhao R."/>
            <person name="Li G."/>
            <person name="Mu C."/>
            <person name="Tian Q."/>
            <person name="Mei H."/>
            <person name="Zhang T."/>
            <person name="Gao T."/>
            <person name="Zhang H."/>
        </authorList>
    </citation>
    <scope>NUCLEOTIDE SEQUENCE</scope>
    <source>
        <strain evidence="2">KEN1</strain>
    </source>
</reference>
<accession>A0AAW2XPK5</accession>
<comment type="caution">
    <text evidence="2">The sequence shown here is derived from an EMBL/GenBank/DDBJ whole genome shotgun (WGS) entry which is preliminary data.</text>
</comment>